<proteinExistence type="inferred from homology"/>
<dbReference type="SUPFAM" id="SSF52540">
    <property type="entry name" value="P-loop containing nucleoside triphosphate hydrolases"/>
    <property type="match status" value="2"/>
</dbReference>
<accession>A0A3Q0JD36</accession>
<keyword evidence="6" id="KW-1185">Reference proteome</keyword>
<dbReference type="Gene3D" id="1.10.1420.10">
    <property type="match status" value="1"/>
</dbReference>
<dbReference type="PaxDb" id="121845-A0A3Q0JD36"/>
<name>A0A3Q0JD36_DIACI</name>
<dbReference type="PROSITE" id="PS00486">
    <property type="entry name" value="DNA_MISMATCH_REPAIR_2"/>
    <property type="match status" value="1"/>
</dbReference>
<evidence type="ECO:0000256" key="4">
    <source>
        <dbReference type="ARBA" id="ARBA00023125"/>
    </source>
</evidence>
<dbReference type="GO" id="GO:0005634">
    <property type="term" value="C:nucleus"/>
    <property type="evidence" value="ECO:0007669"/>
    <property type="project" value="TreeGrafter"/>
</dbReference>
<dbReference type="InterPro" id="IPR045076">
    <property type="entry name" value="MutS"/>
</dbReference>
<evidence type="ECO:0000313" key="6">
    <source>
        <dbReference type="Proteomes" id="UP000079169"/>
    </source>
</evidence>
<dbReference type="InterPro" id="IPR027417">
    <property type="entry name" value="P-loop_NTPase"/>
</dbReference>
<dbReference type="GO" id="GO:0140664">
    <property type="term" value="F:ATP-dependent DNA damage sensor activity"/>
    <property type="evidence" value="ECO:0007669"/>
    <property type="project" value="InterPro"/>
</dbReference>
<dbReference type="AlphaFoldDB" id="A0A3Q0JD36"/>
<dbReference type="GO" id="GO:0030983">
    <property type="term" value="F:mismatched DNA binding"/>
    <property type="evidence" value="ECO:0007669"/>
    <property type="project" value="InterPro"/>
</dbReference>
<keyword evidence="2" id="KW-0547">Nucleotide-binding</keyword>
<dbReference type="GO" id="GO:0051026">
    <property type="term" value="P:chiasma assembly"/>
    <property type="evidence" value="ECO:0007669"/>
    <property type="project" value="TreeGrafter"/>
</dbReference>
<evidence type="ECO:0000259" key="5">
    <source>
        <dbReference type="PROSITE" id="PS00486"/>
    </source>
</evidence>
<evidence type="ECO:0000256" key="1">
    <source>
        <dbReference type="ARBA" id="ARBA00006271"/>
    </source>
</evidence>
<keyword evidence="3" id="KW-0067">ATP-binding</keyword>
<dbReference type="Gene3D" id="3.40.50.300">
    <property type="entry name" value="P-loop containing nucleotide triphosphate hydrolases"/>
    <property type="match status" value="2"/>
</dbReference>
<evidence type="ECO:0000256" key="2">
    <source>
        <dbReference type="ARBA" id="ARBA00022741"/>
    </source>
</evidence>
<organism evidence="6 7">
    <name type="scientific">Diaphorina citri</name>
    <name type="common">Asian citrus psyllid</name>
    <dbReference type="NCBI Taxonomy" id="121845"/>
    <lineage>
        <taxon>Eukaryota</taxon>
        <taxon>Metazoa</taxon>
        <taxon>Ecdysozoa</taxon>
        <taxon>Arthropoda</taxon>
        <taxon>Hexapoda</taxon>
        <taxon>Insecta</taxon>
        <taxon>Pterygota</taxon>
        <taxon>Neoptera</taxon>
        <taxon>Paraneoptera</taxon>
        <taxon>Hemiptera</taxon>
        <taxon>Sternorrhyncha</taxon>
        <taxon>Psylloidea</taxon>
        <taxon>Psyllidae</taxon>
        <taxon>Diaphorininae</taxon>
        <taxon>Diaphorina</taxon>
    </lineage>
</organism>
<dbReference type="SUPFAM" id="SSF48334">
    <property type="entry name" value="DNA repair protein MutS, domain III"/>
    <property type="match status" value="2"/>
</dbReference>
<sequence>MVMSVFWRGSFLGAACYCFETSQIYLLADIRDEMPDFKILESLFRQIQPSRVITCGTLSYNFINKVKQLVLGEDEAGEDLPVTDKLHFLSSKVFVYDNCVRRILVMELGCAPEGLSQEDRPSYIRSLVDLSQERSVCALGGLLSFLDKSLARLTLGAYECNILALKHLNLALWMFPEFKSLSKPSKSRHAPVVKNIRENIGQVQCVSKILTHMKNGLANVTHWLNLHKTLVNAIGIAEFCQAHESSAHYFRQIGGCLDNVLCIIAQSISRIMDKEASQLEERFIVSEGICEELDRRKAHAQKVFTVTSQVAQKEIESLPPYIESCRIIYVPEIGYLLTIKQWKENLTQEELYFPGLEFKFATKDYLHYKSPRCIGGCLDNVLCIIAQSISRIMDKEASQLEERFIVSEGICEELDRRRSIIYVPEIGYLLTIKQWKENLTQEELYFPGLEFKFATKDYLHYKSPRCVKLDECLGDSQLSILEQESRIMMNLIAYIQSNISPLLKLLDLIAELDCLFALSIAAQEHNLTCPTILPSGSGIQIKEGRHPLQELNVESFVPNDFQSQRIHILTGPNACGKSVYLKQVALITYLAHLGSYVPAREAKINIVDHIHCRINTAESTEHHLSAFMTDLRQLKPLKQHHHYFSSLFALSIAAQEHNLTCPTILPSGSGIQIKEGRHPLQELNVESFVPNDFQSQRIHILTGPNACGKSVYLKQVALITYLAHLGSYVPAREAKINIVDHIHCRINTAESTEHHLSAFMTDLRQVTTALINSSRSSLIILDEFGKGTLEMDGLALLASSLNHLITRREDCPLMLVATHYLTLASLLNPQVSIEQLTFKYRIEDDDIVYLFSIEQGRATCSLAHQVGIE</sequence>
<comment type="similarity">
    <text evidence="1">Belongs to the DNA mismatch repair MutS family.</text>
</comment>
<dbReference type="SMART" id="SM00534">
    <property type="entry name" value="MUTSac"/>
    <property type="match status" value="1"/>
</dbReference>
<evidence type="ECO:0000313" key="7">
    <source>
        <dbReference type="RefSeq" id="XP_026686427.1"/>
    </source>
</evidence>
<dbReference type="KEGG" id="dci:103518985"/>
<keyword evidence="4" id="KW-0238">DNA-binding</keyword>
<dbReference type="GO" id="GO:0005524">
    <property type="term" value="F:ATP binding"/>
    <property type="evidence" value="ECO:0007669"/>
    <property type="project" value="UniProtKB-KW"/>
</dbReference>
<reference evidence="7" key="1">
    <citation type="submission" date="2025-08" db="UniProtKB">
        <authorList>
            <consortium name="RefSeq"/>
        </authorList>
    </citation>
    <scope>IDENTIFICATION</scope>
</reference>
<dbReference type="InterPro" id="IPR000432">
    <property type="entry name" value="DNA_mismatch_repair_MutS_C"/>
</dbReference>
<dbReference type="GeneID" id="103518985"/>
<dbReference type="RefSeq" id="XP_026686427.1">
    <property type="nucleotide sequence ID" value="XM_026830626.1"/>
</dbReference>
<dbReference type="PANTHER" id="PTHR11361">
    <property type="entry name" value="DNA MISMATCH REPAIR PROTEIN MUTS FAMILY MEMBER"/>
    <property type="match status" value="1"/>
</dbReference>
<dbReference type="SMART" id="SM00533">
    <property type="entry name" value="MUTSd"/>
    <property type="match status" value="1"/>
</dbReference>
<dbReference type="InterPro" id="IPR036187">
    <property type="entry name" value="DNA_mismatch_repair_MutS_sf"/>
</dbReference>
<dbReference type="GO" id="GO:0006298">
    <property type="term" value="P:mismatch repair"/>
    <property type="evidence" value="ECO:0007669"/>
    <property type="project" value="InterPro"/>
</dbReference>
<dbReference type="Proteomes" id="UP000079169">
    <property type="component" value="Unplaced"/>
</dbReference>
<dbReference type="InterPro" id="IPR007696">
    <property type="entry name" value="DNA_mismatch_repair_MutS_core"/>
</dbReference>
<protein>
    <submittedName>
        <fullName evidence="7">MutS protein homolog 5-like</fullName>
    </submittedName>
</protein>
<dbReference type="PANTHER" id="PTHR11361:SF20">
    <property type="entry name" value="MUTS PROTEIN HOMOLOG 5"/>
    <property type="match status" value="1"/>
</dbReference>
<gene>
    <name evidence="7" type="primary">LOC103518985</name>
</gene>
<dbReference type="Pfam" id="PF00488">
    <property type="entry name" value="MutS_V"/>
    <property type="match status" value="2"/>
</dbReference>
<dbReference type="STRING" id="121845.A0A3Q0JD36"/>
<evidence type="ECO:0000256" key="3">
    <source>
        <dbReference type="ARBA" id="ARBA00022840"/>
    </source>
</evidence>
<feature type="domain" description="DNA mismatch repair proteins mutS family" evidence="5">
    <location>
        <begin position="777"/>
        <end position="793"/>
    </location>
</feature>